<dbReference type="PROSITE" id="PS51873">
    <property type="entry name" value="TRIAD"/>
    <property type="match status" value="1"/>
</dbReference>
<gene>
    <name evidence="16" type="ORF">MIMGU_mgv1a010986mg</name>
</gene>
<proteinExistence type="inferred from homology"/>
<evidence type="ECO:0000313" key="16">
    <source>
        <dbReference type="EMBL" id="EYU24557.1"/>
    </source>
</evidence>
<dbReference type="GO" id="GO:0061630">
    <property type="term" value="F:ubiquitin protein ligase activity"/>
    <property type="evidence" value="ECO:0000318"/>
    <property type="project" value="GO_Central"/>
</dbReference>
<name>A0A022Q7B0_ERYGU</name>
<dbReference type="PANTHER" id="PTHR11685">
    <property type="entry name" value="RBR FAMILY RING FINGER AND IBR DOMAIN-CONTAINING"/>
    <property type="match status" value="1"/>
</dbReference>
<dbReference type="GO" id="GO:0006511">
    <property type="term" value="P:ubiquitin-dependent protein catabolic process"/>
    <property type="evidence" value="ECO:0000318"/>
    <property type="project" value="GO_Central"/>
</dbReference>
<sequence>MEILSSIFDEYDYQYDNNLSPSDDSVYAEELQLQEALAASLHISSSSSSSRNHHATSSSRNNHATSSSRNHHATSSSRNNHATSSSRNNHATSSSRNHHHAMSSSSSSTRIISCEICTEDKRKSDMHKIEGCDHSFCHDCISKHIQYKLQQNIANIPFFDRWEKAITESTILASSEEIIHCPYEKCSEILVIENGGNVITETECPRCHKLFCAKCRVSWHHGFDCRDFQRLDRNDKEKRKLRLLAKENKWKKCPNCRVFVDKTEGCVHITCRCKFEFCYICGKSWNESHWNTCKE</sequence>
<dbReference type="Gene3D" id="3.30.40.10">
    <property type="entry name" value="Zinc/RING finger domain, C3HC4 (zinc finger)"/>
    <property type="match status" value="1"/>
</dbReference>
<evidence type="ECO:0000256" key="13">
    <source>
        <dbReference type="SAM" id="MobiDB-lite"/>
    </source>
</evidence>
<keyword evidence="10" id="KW-0833">Ubl conjugation pathway</keyword>
<evidence type="ECO:0000256" key="3">
    <source>
        <dbReference type="ARBA" id="ARBA00003976"/>
    </source>
</evidence>
<evidence type="ECO:0000313" key="17">
    <source>
        <dbReference type="Proteomes" id="UP000030748"/>
    </source>
</evidence>
<evidence type="ECO:0000256" key="12">
    <source>
        <dbReference type="PROSITE-ProRule" id="PRU00175"/>
    </source>
</evidence>
<dbReference type="InterPro" id="IPR017907">
    <property type="entry name" value="Znf_RING_CS"/>
</dbReference>
<dbReference type="InterPro" id="IPR044066">
    <property type="entry name" value="TRIAD_supradom"/>
</dbReference>
<evidence type="ECO:0000256" key="4">
    <source>
        <dbReference type="ARBA" id="ARBA00005884"/>
    </source>
</evidence>
<organism evidence="16 17">
    <name type="scientific">Erythranthe guttata</name>
    <name type="common">Yellow monkey flower</name>
    <name type="synonym">Mimulus guttatus</name>
    <dbReference type="NCBI Taxonomy" id="4155"/>
    <lineage>
        <taxon>Eukaryota</taxon>
        <taxon>Viridiplantae</taxon>
        <taxon>Streptophyta</taxon>
        <taxon>Embryophyta</taxon>
        <taxon>Tracheophyta</taxon>
        <taxon>Spermatophyta</taxon>
        <taxon>Magnoliopsida</taxon>
        <taxon>eudicotyledons</taxon>
        <taxon>Gunneridae</taxon>
        <taxon>Pentapetalae</taxon>
        <taxon>asterids</taxon>
        <taxon>lamiids</taxon>
        <taxon>Lamiales</taxon>
        <taxon>Phrymaceae</taxon>
        <taxon>Erythranthe</taxon>
    </lineage>
</organism>
<dbReference type="GO" id="GO:0005737">
    <property type="term" value="C:cytoplasm"/>
    <property type="evidence" value="ECO:0000318"/>
    <property type="project" value="GO_Central"/>
</dbReference>
<dbReference type="CDD" id="cd22584">
    <property type="entry name" value="Rcat_RBR_unk"/>
    <property type="match status" value="1"/>
</dbReference>
<keyword evidence="11" id="KW-0862">Zinc</keyword>
<dbReference type="PROSITE" id="PS50089">
    <property type="entry name" value="ZF_RING_2"/>
    <property type="match status" value="1"/>
</dbReference>
<dbReference type="InterPro" id="IPR002867">
    <property type="entry name" value="IBR_dom"/>
</dbReference>
<evidence type="ECO:0000256" key="2">
    <source>
        <dbReference type="ARBA" id="ARBA00001947"/>
    </source>
</evidence>
<dbReference type="EMBL" id="KI632119">
    <property type="protein sequence ID" value="EYU24557.1"/>
    <property type="molecule type" value="Genomic_DNA"/>
</dbReference>
<accession>A0A022Q7B0</accession>
<dbReference type="SUPFAM" id="SSF57850">
    <property type="entry name" value="RING/U-box"/>
    <property type="match status" value="3"/>
</dbReference>
<dbReference type="eggNOG" id="KOG1812">
    <property type="taxonomic scope" value="Eukaryota"/>
</dbReference>
<comment type="function">
    <text evidence="3">Might act as an E3 ubiquitin-protein ligase, or as part of E3 complex, which accepts ubiquitin from specific E2 ubiquitin-conjugating enzymes and then transfers it to substrates.</text>
</comment>
<feature type="domain" description="RING-type" evidence="14">
    <location>
        <begin position="114"/>
        <end position="185"/>
    </location>
</feature>
<evidence type="ECO:0000256" key="11">
    <source>
        <dbReference type="ARBA" id="ARBA00022833"/>
    </source>
</evidence>
<evidence type="ECO:0000259" key="15">
    <source>
        <dbReference type="PROSITE" id="PS51873"/>
    </source>
</evidence>
<comment type="cofactor">
    <cofactor evidence="2">
        <name>Zn(2+)</name>
        <dbReference type="ChEBI" id="CHEBI:29105"/>
    </cofactor>
</comment>
<evidence type="ECO:0000256" key="9">
    <source>
        <dbReference type="ARBA" id="ARBA00022771"/>
    </source>
</evidence>
<keyword evidence="9 12" id="KW-0863">Zinc-finger</keyword>
<evidence type="ECO:0000259" key="14">
    <source>
        <dbReference type="PROSITE" id="PS50089"/>
    </source>
</evidence>
<evidence type="ECO:0000256" key="6">
    <source>
        <dbReference type="ARBA" id="ARBA00022679"/>
    </source>
</evidence>
<dbReference type="GO" id="GO:0000151">
    <property type="term" value="C:ubiquitin ligase complex"/>
    <property type="evidence" value="ECO:0000318"/>
    <property type="project" value="GO_Central"/>
</dbReference>
<dbReference type="GO" id="GO:0008270">
    <property type="term" value="F:zinc ion binding"/>
    <property type="evidence" value="ECO:0007669"/>
    <property type="project" value="UniProtKB-KW"/>
</dbReference>
<keyword evidence="7" id="KW-0479">Metal-binding</keyword>
<evidence type="ECO:0000256" key="1">
    <source>
        <dbReference type="ARBA" id="ARBA00001798"/>
    </source>
</evidence>
<feature type="domain" description="RING-type" evidence="15">
    <location>
        <begin position="110"/>
        <end position="295"/>
    </location>
</feature>
<comment type="similarity">
    <text evidence="4">Belongs to the RBR family. Ariadne subfamily.</text>
</comment>
<keyword evidence="6" id="KW-0808">Transferase</keyword>
<feature type="region of interest" description="Disordered" evidence="13">
    <location>
        <begin position="44"/>
        <end position="107"/>
    </location>
</feature>
<dbReference type="GO" id="GO:0016567">
    <property type="term" value="P:protein ubiquitination"/>
    <property type="evidence" value="ECO:0007669"/>
    <property type="project" value="UniProtKB-UniPathway"/>
</dbReference>
<dbReference type="InterPro" id="IPR013083">
    <property type="entry name" value="Znf_RING/FYVE/PHD"/>
</dbReference>
<reference evidence="16 17" key="1">
    <citation type="journal article" date="2013" name="Proc. Natl. Acad. Sci. U.S.A.">
        <title>Fine-scale variation in meiotic recombination in Mimulus inferred from population shotgun sequencing.</title>
        <authorList>
            <person name="Hellsten U."/>
            <person name="Wright K.M."/>
            <person name="Jenkins J."/>
            <person name="Shu S."/>
            <person name="Yuan Y."/>
            <person name="Wessler S.R."/>
            <person name="Schmutz J."/>
            <person name="Willis J.H."/>
            <person name="Rokhsar D.S."/>
        </authorList>
    </citation>
    <scope>NUCLEOTIDE SEQUENCE [LARGE SCALE GENOMIC DNA]</scope>
    <source>
        <strain evidence="17">cv. DUN x IM62</strain>
    </source>
</reference>
<dbReference type="Pfam" id="PF01485">
    <property type="entry name" value="IBR"/>
    <property type="match status" value="2"/>
</dbReference>
<dbReference type="Pfam" id="PF00097">
    <property type="entry name" value="zf-C3HC4"/>
    <property type="match status" value="1"/>
</dbReference>
<evidence type="ECO:0000256" key="10">
    <source>
        <dbReference type="ARBA" id="ARBA00022786"/>
    </source>
</evidence>
<evidence type="ECO:0000256" key="8">
    <source>
        <dbReference type="ARBA" id="ARBA00022737"/>
    </source>
</evidence>
<dbReference type="PROSITE" id="PS00518">
    <property type="entry name" value="ZF_RING_1"/>
    <property type="match status" value="1"/>
</dbReference>
<keyword evidence="17" id="KW-1185">Reference proteome</keyword>
<keyword evidence="8" id="KW-0677">Repeat</keyword>
<dbReference type="STRING" id="4155.A0A022Q7B0"/>
<dbReference type="Gene3D" id="1.20.120.1750">
    <property type="match status" value="1"/>
</dbReference>
<evidence type="ECO:0000256" key="7">
    <source>
        <dbReference type="ARBA" id="ARBA00022723"/>
    </source>
</evidence>
<dbReference type="GO" id="GO:0031624">
    <property type="term" value="F:ubiquitin conjugating enzyme binding"/>
    <property type="evidence" value="ECO:0000318"/>
    <property type="project" value="GO_Central"/>
</dbReference>
<dbReference type="EC" id="2.3.2.31" evidence="5"/>
<dbReference type="UniPathway" id="UPA00143"/>
<protein>
    <recommendedName>
        <fullName evidence="5">RBR-type E3 ubiquitin transferase</fullName>
        <ecNumber evidence="5">2.3.2.31</ecNumber>
    </recommendedName>
</protein>
<comment type="catalytic activity">
    <reaction evidence="1">
        <text>[E2 ubiquitin-conjugating enzyme]-S-ubiquitinyl-L-cysteine + [acceptor protein]-L-lysine = [E2 ubiquitin-conjugating enzyme]-L-cysteine + [acceptor protein]-N(6)-ubiquitinyl-L-lysine.</text>
        <dbReference type="EC" id="2.3.2.31"/>
    </reaction>
</comment>
<dbReference type="InterPro" id="IPR031127">
    <property type="entry name" value="E3_UB_ligase_RBR"/>
</dbReference>
<dbReference type="InterPro" id="IPR018957">
    <property type="entry name" value="Znf_C3HC4_RING-type"/>
</dbReference>
<dbReference type="InterPro" id="IPR001841">
    <property type="entry name" value="Znf_RING"/>
</dbReference>
<dbReference type="SMART" id="SM00647">
    <property type="entry name" value="IBR"/>
    <property type="match status" value="2"/>
</dbReference>
<evidence type="ECO:0000256" key="5">
    <source>
        <dbReference type="ARBA" id="ARBA00012251"/>
    </source>
</evidence>
<feature type="compositionally biased region" description="Low complexity" evidence="13">
    <location>
        <begin position="44"/>
        <end position="95"/>
    </location>
</feature>
<dbReference type="Proteomes" id="UP000030748">
    <property type="component" value="Unassembled WGS sequence"/>
</dbReference>
<dbReference type="AlphaFoldDB" id="A0A022Q7B0"/>